<dbReference type="CDD" id="cd22924">
    <property type="entry name" value="HFD_CHRAC1-like"/>
    <property type="match status" value="1"/>
</dbReference>
<organism evidence="5 6">
    <name type="scientific">Portunus trituberculatus</name>
    <name type="common">Swimming crab</name>
    <name type="synonym">Neptunus trituberculatus</name>
    <dbReference type="NCBI Taxonomy" id="210409"/>
    <lineage>
        <taxon>Eukaryota</taxon>
        <taxon>Metazoa</taxon>
        <taxon>Ecdysozoa</taxon>
        <taxon>Arthropoda</taxon>
        <taxon>Crustacea</taxon>
        <taxon>Multicrustacea</taxon>
        <taxon>Malacostraca</taxon>
        <taxon>Eumalacostraca</taxon>
        <taxon>Eucarida</taxon>
        <taxon>Decapoda</taxon>
        <taxon>Pleocyemata</taxon>
        <taxon>Brachyura</taxon>
        <taxon>Eubrachyura</taxon>
        <taxon>Portunoidea</taxon>
        <taxon>Portunidae</taxon>
        <taxon>Portuninae</taxon>
        <taxon>Portunus</taxon>
    </lineage>
</organism>
<evidence type="ECO:0000313" key="5">
    <source>
        <dbReference type="EMBL" id="MPC40077.1"/>
    </source>
</evidence>
<feature type="compositionally biased region" description="Polar residues" evidence="3">
    <location>
        <begin position="1"/>
        <end position="39"/>
    </location>
</feature>
<dbReference type="Proteomes" id="UP000324222">
    <property type="component" value="Unassembled WGS sequence"/>
</dbReference>
<dbReference type="InterPro" id="IPR003958">
    <property type="entry name" value="CBFA_NFYB_domain"/>
</dbReference>
<dbReference type="InterPro" id="IPR009072">
    <property type="entry name" value="Histone-fold"/>
</dbReference>
<keyword evidence="2" id="KW-0539">Nucleus</keyword>
<dbReference type="Gene3D" id="1.10.20.10">
    <property type="entry name" value="Histone, subunit A"/>
    <property type="match status" value="1"/>
</dbReference>
<evidence type="ECO:0000313" key="6">
    <source>
        <dbReference type="Proteomes" id="UP000324222"/>
    </source>
</evidence>
<feature type="region of interest" description="Disordered" evidence="3">
    <location>
        <begin position="1"/>
        <end position="41"/>
    </location>
</feature>
<dbReference type="EMBL" id="VSRR010004570">
    <property type="protein sequence ID" value="MPC40077.1"/>
    <property type="molecule type" value="Genomic_DNA"/>
</dbReference>
<evidence type="ECO:0000256" key="2">
    <source>
        <dbReference type="ARBA" id="ARBA00023242"/>
    </source>
</evidence>
<dbReference type="Pfam" id="PF00808">
    <property type="entry name" value="CBFD_NFYB_HMF"/>
    <property type="match status" value="1"/>
</dbReference>
<sequence>MKWSNHTQISRLETEMASPSKSPTTQSPGKSGRLSSQPSELMLPTQRVKMIMKSCPDVETVPQESLYLITKATELFIQYLTQQAHSQATDTSSLRYDDLATVVHSLDHLEFLRETIPQKITWAEAQKLMEQYDNKFEGFH</sequence>
<keyword evidence="6" id="KW-1185">Reference proteome</keyword>
<dbReference type="GO" id="GO:0006261">
    <property type="term" value="P:DNA-templated DNA replication"/>
    <property type="evidence" value="ECO:0007669"/>
    <property type="project" value="TreeGrafter"/>
</dbReference>
<proteinExistence type="predicted"/>
<comment type="caution">
    <text evidence="5">The sequence shown here is derived from an EMBL/GenBank/DDBJ whole genome shotgun (WGS) entry which is preliminary data.</text>
</comment>
<dbReference type="PANTHER" id="PTHR10252:SF54">
    <property type="entry name" value="CHROMATIN ACCESSIBILITY COMPLEX PROTEIN 1"/>
    <property type="match status" value="1"/>
</dbReference>
<gene>
    <name evidence="5" type="primary">Chrac1</name>
    <name evidence="5" type="ORF">E2C01_033631</name>
</gene>
<dbReference type="SUPFAM" id="SSF47113">
    <property type="entry name" value="Histone-fold"/>
    <property type="match status" value="1"/>
</dbReference>
<reference evidence="5 6" key="1">
    <citation type="submission" date="2019-05" db="EMBL/GenBank/DDBJ databases">
        <title>Another draft genome of Portunus trituberculatus and its Hox gene families provides insights of decapod evolution.</title>
        <authorList>
            <person name="Jeong J.-H."/>
            <person name="Song I."/>
            <person name="Kim S."/>
            <person name="Choi T."/>
            <person name="Kim D."/>
            <person name="Ryu S."/>
            <person name="Kim W."/>
        </authorList>
    </citation>
    <scope>NUCLEOTIDE SEQUENCE [LARGE SCALE GENOMIC DNA]</scope>
    <source>
        <tissue evidence="5">Muscle</tissue>
    </source>
</reference>
<protein>
    <submittedName>
        <fullName evidence="5">Chromatin accessibility complex protein 1</fullName>
    </submittedName>
</protein>
<evidence type="ECO:0000259" key="4">
    <source>
        <dbReference type="Pfam" id="PF00808"/>
    </source>
</evidence>
<dbReference type="AlphaFoldDB" id="A0A5B7F3F5"/>
<name>A0A5B7F3F5_PORTR</name>
<accession>A0A5B7F3F5</accession>
<evidence type="ECO:0000256" key="1">
    <source>
        <dbReference type="ARBA" id="ARBA00004123"/>
    </source>
</evidence>
<dbReference type="OrthoDB" id="1291358at2759"/>
<evidence type="ECO:0000256" key="3">
    <source>
        <dbReference type="SAM" id="MobiDB-lite"/>
    </source>
</evidence>
<dbReference type="PANTHER" id="PTHR10252">
    <property type="entry name" value="HISTONE-LIKE TRANSCRIPTION FACTOR CCAAT-RELATED"/>
    <property type="match status" value="1"/>
</dbReference>
<dbReference type="GO" id="GO:0006338">
    <property type="term" value="P:chromatin remodeling"/>
    <property type="evidence" value="ECO:0007669"/>
    <property type="project" value="TreeGrafter"/>
</dbReference>
<comment type="subcellular location">
    <subcellularLocation>
        <location evidence="1">Nucleus</location>
    </subcellularLocation>
</comment>
<feature type="domain" description="Transcription factor CBF/NF-Y/archaeal histone" evidence="4">
    <location>
        <begin position="43"/>
        <end position="91"/>
    </location>
</feature>
<dbReference type="GO" id="GO:0008623">
    <property type="term" value="C:CHRAC"/>
    <property type="evidence" value="ECO:0007669"/>
    <property type="project" value="TreeGrafter"/>
</dbReference>
<dbReference type="InterPro" id="IPR050568">
    <property type="entry name" value="Transcr_DNA_Rep_Reg"/>
</dbReference>
<dbReference type="GO" id="GO:0046982">
    <property type="term" value="F:protein heterodimerization activity"/>
    <property type="evidence" value="ECO:0007669"/>
    <property type="project" value="InterPro"/>
</dbReference>